<accession>A0A6C1AYL8</accession>
<dbReference type="Pfam" id="PF08895">
    <property type="entry name" value="DUF1840"/>
    <property type="match status" value="1"/>
</dbReference>
<protein>
    <submittedName>
        <fullName evidence="1">DUF1840 domain-containing protein</fullName>
    </submittedName>
</protein>
<dbReference type="AlphaFoldDB" id="A0A6C1AYL8"/>
<gene>
    <name evidence="1" type="ORF">G3580_01660</name>
</gene>
<dbReference type="EMBL" id="CP048836">
    <property type="protein sequence ID" value="QID16446.1"/>
    <property type="molecule type" value="Genomic_DNA"/>
</dbReference>
<keyword evidence="2" id="KW-1185">Reference proteome</keyword>
<dbReference type="KEGG" id="azq:G3580_01660"/>
<evidence type="ECO:0000313" key="2">
    <source>
        <dbReference type="Proteomes" id="UP000501991"/>
    </source>
</evidence>
<proteinExistence type="predicted"/>
<dbReference type="RefSeq" id="WP_173763614.1">
    <property type="nucleotide sequence ID" value="NZ_CP048836.1"/>
</dbReference>
<evidence type="ECO:0000313" key="1">
    <source>
        <dbReference type="EMBL" id="QID16446.1"/>
    </source>
</evidence>
<name>A0A6C1AYL8_9RHOO</name>
<sequence length="108" mass="11652">MLITFKSAAAADVIMFGDAAKRLLHLLGKDPGAATGIFTVEQLPAAIDTLRTAIDADKAQQHEYEADDADPADDQGMAAPVRLAQRAWPLLEMLEYARDEGKPVTWGT</sequence>
<organism evidence="1 2">
    <name type="scientific">Nitrogeniibacter mangrovi</name>
    <dbReference type="NCBI Taxonomy" id="2016596"/>
    <lineage>
        <taxon>Bacteria</taxon>
        <taxon>Pseudomonadati</taxon>
        <taxon>Pseudomonadota</taxon>
        <taxon>Betaproteobacteria</taxon>
        <taxon>Rhodocyclales</taxon>
        <taxon>Zoogloeaceae</taxon>
        <taxon>Nitrogeniibacter</taxon>
    </lineage>
</organism>
<reference evidence="1 2" key="1">
    <citation type="submission" date="2020-02" db="EMBL/GenBank/DDBJ databases">
        <title>Nitrogenibacter mangrovi gen. nov., sp. nov. isolated from mangrove sediment, a denitrifying betaproteobacterium.</title>
        <authorList>
            <person name="Liao H."/>
            <person name="Tian Y."/>
        </authorList>
    </citation>
    <scope>NUCLEOTIDE SEQUENCE [LARGE SCALE GENOMIC DNA]</scope>
    <source>
        <strain evidence="1 2">M9-3-2</strain>
    </source>
</reference>
<dbReference type="Proteomes" id="UP000501991">
    <property type="component" value="Chromosome"/>
</dbReference>
<dbReference type="InterPro" id="IPR014991">
    <property type="entry name" value="DUF1840"/>
</dbReference>